<reference evidence="14 15" key="1">
    <citation type="submission" date="2020-07" db="EMBL/GenBank/DDBJ databases">
        <title>Vallitalea guaymasensis genome.</title>
        <authorList>
            <person name="Postec A."/>
        </authorList>
    </citation>
    <scope>NUCLEOTIDE SEQUENCE [LARGE SCALE GENOMIC DNA]</scope>
    <source>
        <strain evidence="14 15">Ra1766G1</strain>
    </source>
</reference>
<feature type="domain" description="ACT" evidence="13">
    <location>
        <begin position="148"/>
        <end position="220"/>
    </location>
</feature>
<name>A0A8J8MAZ6_9FIRM</name>
<keyword evidence="9 11" id="KW-0456">Lyase</keyword>
<dbReference type="InterPro" id="IPR004643">
    <property type="entry name" value="Fe-S_L-Ser_bsu"/>
</dbReference>
<keyword evidence="4 11" id="KW-0312">Gluconeogenesis</keyword>
<dbReference type="SUPFAM" id="SSF143548">
    <property type="entry name" value="Serine metabolism enzymes domain"/>
    <property type="match status" value="1"/>
</dbReference>
<accession>A0A8J8MAZ6</accession>
<evidence type="ECO:0000313" key="14">
    <source>
        <dbReference type="EMBL" id="QUH29385.1"/>
    </source>
</evidence>
<dbReference type="NCBIfam" id="TIGR00719">
    <property type="entry name" value="sda_beta"/>
    <property type="match status" value="1"/>
</dbReference>
<dbReference type="InterPro" id="IPR051318">
    <property type="entry name" value="Fe-S_L-Ser"/>
</dbReference>
<dbReference type="Pfam" id="PF22629">
    <property type="entry name" value="ACT_AHAS_ss"/>
    <property type="match status" value="1"/>
</dbReference>
<comment type="pathway">
    <text evidence="2 11">Carbohydrate biosynthesis; gluconeogenesis.</text>
</comment>
<dbReference type="PROSITE" id="PS51671">
    <property type="entry name" value="ACT"/>
    <property type="match status" value="1"/>
</dbReference>
<dbReference type="Gene3D" id="3.30.1330.90">
    <property type="entry name" value="D-3-phosphoglycerate dehydrogenase, domain 3"/>
    <property type="match status" value="1"/>
</dbReference>
<dbReference type="CDD" id="cd04903">
    <property type="entry name" value="ACT_LSD"/>
    <property type="match status" value="1"/>
</dbReference>
<dbReference type="GO" id="GO:0006094">
    <property type="term" value="P:gluconeogenesis"/>
    <property type="evidence" value="ECO:0007669"/>
    <property type="project" value="UniProtKB-UniRule"/>
</dbReference>
<dbReference type="Pfam" id="PF03315">
    <property type="entry name" value="SDH_beta"/>
    <property type="match status" value="1"/>
</dbReference>
<dbReference type="Proteomes" id="UP000677305">
    <property type="component" value="Chromosome"/>
</dbReference>
<dbReference type="InterPro" id="IPR054480">
    <property type="entry name" value="AHAS_small-like_ACT"/>
</dbReference>
<dbReference type="PANTHER" id="PTHR30182">
    <property type="entry name" value="L-SERINE DEHYDRATASE"/>
    <property type="match status" value="1"/>
</dbReference>
<evidence type="ECO:0000256" key="2">
    <source>
        <dbReference type="ARBA" id="ARBA00004742"/>
    </source>
</evidence>
<evidence type="ECO:0000256" key="8">
    <source>
        <dbReference type="ARBA" id="ARBA00023014"/>
    </source>
</evidence>
<keyword evidence="15" id="KW-1185">Reference proteome</keyword>
<dbReference type="Gene3D" id="3.30.70.260">
    <property type="match status" value="1"/>
</dbReference>
<comment type="similarity">
    <text evidence="3 11 12">Belongs to the iron-sulfur dependent L-serine dehydratase family.</text>
</comment>
<protein>
    <recommendedName>
        <fullName evidence="11">L-serine deaminase</fullName>
    </recommendedName>
</protein>
<dbReference type="PIRSF" id="PIRSF036692">
    <property type="entry name" value="SDH_B"/>
    <property type="match status" value="1"/>
</dbReference>
<evidence type="ECO:0000256" key="9">
    <source>
        <dbReference type="ARBA" id="ARBA00023239"/>
    </source>
</evidence>
<organism evidence="14 15">
    <name type="scientific">Vallitalea guaymasensis</name>
    <dbReference type="NCBI Taxonomy" id="1185412"/>
    <lineage>
        <taxon>Bacteria</taxon>
        <taxon>Bacillati</taxon>
        <taxon>Bacillota</taxon>
        <taxon>Clostridia</taxon>
        <taxon>Lachnospirales</taxon>
        <taxon>Vallitaleaceae</taxon>
        <taxon>Vallitalea</taxon>
    </lineage>
</organism>
<dbReference type="GO" id="GO:0046872">
    <property type="term" value="F:metal ion binding"/>
    <property type="evidence" value="ECO:0007669"/>
    <property type="project" value="UniProtKB-UniRule"/>
</dbReference>
<keyword evidence="6 11" id="KW-0479">Metal-binding</keyword>
<dbReference type="OrthoDB" id="9813137at2"/>
<dbReference type="AlphaFoldDB" id="A0A8J8MAZ6"/>
<gene>
    <name evidence="14" type="primary">sdaAB</name>
    <name evidence="14" type="ORF">HYG85_10830</name>
</gene>
<dbReference type="EMBL" id="CP058561">
    <property type="protein sequence ID" value="QUH29385.1"/>
    <property type="molecule type" value="Genomic_DNA"/>
</dbReference>
<comment type="catalytic activity">
    <reaction evidence="10 11 12">
        <text>L-serine = pyruvate + NH4(+)</text>
        <dbReference type="Rhea" id="RHEA:19169"/>
        <dbReference type="ChEBI" id="CHEBI:15361"/>
        <dbReference type="ChEBI" id="CHEBI:28938"/>
        <dbReference type="ChEBI" id="CHEBI:33384"/>
        <dbReference type="EC" id="4.3.1.17"/>
    </reaction>
</comment>
<evidence type="ECO:0000256" key="3">
    <source>
        <dbReference type="ARBA" id="ARBA00008636"/>
    </source>
</evidence>
<dbReference type="RefSeq" id="WP_113672992.1">
    <property type="nucleotide sequence ID" value="NZ_CAJXUH010000015.1"/>
</dbReference>
<proteinExistence type="inferred from homology"/>
<dbReference type="InterPro" id="IPR002912">
    <property type="entry name" value="ACT_dom"/>
</dbReference>
<evidence type="ECO:0000256" key="11">
    <source>
        <dbReference type="PIRNR" id="PIRNR036692"/>
    </source>
</evidence>
<dbReference type="GO" id="GO:0051539">
    <property type="term" value="F:4 iron, 4 sulfur cluster binding"/>
    <property type="evidence" value="ECO:0007669"/>
    <property type="project" value="UniProtKB-UniRule"/>
</dbReference>
<evidence type="ECO:0000256" key="6">
    <source>
        <dbReference type="ARBA" id="ARBA00022723"/>
    </source>
</evidence>
<keyword evidence="8 11" id="KW-0411">Iron-sulfur</keyword>
<dbReference type="UniPathway" id="UPA00138"/>
<evidence type="ECO:0000313" key="15">
    <source>
        <dbReference type="Proteomes" id="UP000677305"/>
    </source>
</evidence>
<evidence type="ECO:0000256" key="10">
    <source>
        <dbReference type="ARBA" id="ARBA00049406"/>
    </source>
</evidence>
<dbReference type="InterPro" id="IPR045865">
    <property type="entry name" value="ACT-like_dom_sf"/>
</dbReference>
<evidence type="ECO:0000256" key="1">
    <source>
        <dbReference type="ARBA" id="ARBA00001966"/>
    </source>
</evidence>
<dbReference type="InterPro" id="IPR005131">
    <property type="entry name" value="Ser_deHydtase_bsu"/>
</dbReference>
<keyword evidence="5 11" id="KW-0004">4Fe-4S</keyword>
<dbReference type="GO" id="GO:0003941">
    <property type="term" value="F:L-serine ammonia-lyase activity"/>
    <property type="evidence" value="ECO:0007669"/>
    <property type="project" value="UniProtKB-UniRule"/>
</dbReference>
<evidence type="ECO:0000259" key="13">
    <source>
        <dbReference type="PROSITE" id="PS51671"/>
    </source>
</evidence>
<dbReference type="KEGG" id="vgu:HYG85_10830"/>
<evidence type="ECO:0000256" key="7">
    <source>
        <dbReference type="ARBA" id="ARBA00023004"/>
    </source>
</evidence>
<dbReference type="InterPro" id="IPR029009">
    <property type="entry name" value="ASB_dom_sf"/>
</dbReference>
<comment type="cofactor">
    <cofactor evidence="1 12">
        <name>[4Fe-4S] cluster</name>
        <dbReference type="ChEBI" id="CHEBI:49883"/>
    </cofactor>
</comment>
<evidence type="ECO:0000256" key="5">
    <source>
        <dbReference type="ARBA" id="ARBA00022485"/>
    </source>
</evidence>
<dbReference type="PANTHER" id="PTHR30182:SF12">
    <property type="entry name" value="L-SERINE DEHYDRATASE, BETA CHAIN-RELATED"/>
    <property type="match status" value="1"/>
</dbReference>
<evidence type="ECO:0000256" key="4">
    <source>
        <dbReference type="ARBA" id="ARBA00022432"/>
    </source>
</evidence>
<sequence>MEYSIFDIIGPVMIGPSSSHTAGAAKIGYIAREIFGKEVSEVRFYLHGSFAKTYLGHGTDKALLSGVMGFLPDDERLRNAYEIAEKKGIKYKFNSKDLGDVHPNTVRINMFSEDGHEMMVMGSSIGGGKVSIIKINDFDVDFNGEYTTLITKHLDRPGVMAAITSILAKDKVNIAFMKLYRDARGDYARLILESDEEIEMCVLEDIKKMEYVDDVTKIDKLIL</sequence>
<evidence type="ECO:0000256" key="12">
    <source>
        <dbReference type="RuleBase" id="RU366059"/>
    </source>
</evidence>
<dbReference type="SUPFAM" id="SSF55021">
    <property type="entry name" value="ACT-like"/>
    <property type="match status" value="1"/>
</dbReference>
<keyword evidence="7 11" id="KW-0408">Iron</keyword>